<keyword evidence="1" id="KW-0812">Transmembrane</keyword>
<dbReference type="OrthoDB" id="5625155at2"/>
<keyword evidence="1" id="KW-1133">Transmembrane helix</keyword>
<keyword evidence="1" id="KW-0472">Membrane</keyword>
<proteinExistence type="predicted"/>
<dbReference type="Proteomes" id="UP000236724">
    <property type="component" value="Unassembled WGS sequence"/>
</dbReference>
<evidence type="ECO:0008006" key="4">
    <source>
        <dbReference type="Google" id="ProtNLM"/>
    </source>
</evidence>
<accession>A0A1H6F6R5</accession>
<reference evidence="2 3" key="1">
    <citation type="submission" date="2016-10" db="EMBL/GenBank/DDBJ databases">
        <authorList>
            <person name="de Groot N.N."/>
        </authorList>
    </citation>
    <scope>NUCLEOTIDE SEQUENCE [LARGE SCALE GENOMIC DNA]</scope>
    <source>
        <strain evidence="2">MBHS1</strain>
    </source>
</reference>
<dbReference type="AlphaFoldDB" id="A0A1H6F6R5"/>
<dbReference type="NCBIfam" id="TIGR02532">
    <property type="entry name" value="IV_pilin_GFxxxE"/>
    <property type="match status" value="1"/>
</dbReference>
<dbReference type="RefSeq" id="WP_103918974.1">
    <property type="nucleotide sequence ID" value="NZ_FMSV02000136.1"/>
</dbReference>
<dbReference type="PROSITE" id="PS00409">
    <property type="entry name" value="PROKAR_NTER_METHYL"/>
    <property type="match status" value="1"/>
</dbReference>
<sequence>MNNNRGFTLLEMLVVLVITSLVSMLLFHSLSYVLNLRTRFFEQLEGLQTGTMQQYWFRSSTAAIIPDYEKTPHVFQMHDAMIFQGNEQGFSGLTLAALDQESGIPTQFGWILAQDSGIYTLTYSPQSKVTAYGVATDKPASWPILRWEGETASFPVGFRYLHMDGSWQETWPPPSVKAVNQLPEAILFNGYYQQQPLTWIVRIDGSKTTPQDVRHEW</sequence>
<evidence type="ECO:0000313" key="2">
    <source>
        <dbReference type="EMBL" id="SEH04979.1"/>
    </source>
</evidence>
<feature type="transmembrane region" description="Helical" evidence="1">
    <location>
        <begin position="12"/>
        <end position="34"/>
    </location>
</feature>
<dbReference type="EMBL" id="FMSV02000136">
    <property type="protein sequence ID" value="SEH04979.1"/>
    <property type="molecule type" value="Genomic_DNA"/>
</dbReference>
<evidence type="ECO:0000313" key="3">
    <source>
        <dbReference type="Proteomes" id="UP000236724"/>
    </source>
</evidence>
<name>A0A1H6F6R5_9GAMM</name>
<evidence type="ECO:0000256" key="1">
    <source>
        <dbReference type="SAM" id="Phobius"/>
    </source>
</evidence>
<gene>
    <name evidence="2" type="ORF">MBHS_00832</name>
</gene>
<dbReference type="Pfam" id="PF07963">
    <property type="entry name" value="N_methyl"/>
    <property type="match status" value="1"/>
</dbReference>
<keyword evidence="3" id="KW-1185">Reference proteome</keyword>
<protein>
    <recommendedName>
        <fullName evidence="4">Prepilin-type N-terminal cleavage/methylation domain-containing protein</fullName>
    </recommendedName>
</protein>
<dbReference type="InterPro" id="IPR012902">
    <property type="entry name" value="N_methyl_site"/>
</dbReference>
<organism evidence="2 3">
    <name type="scientific">Candidatus Venteria ishoeyi</name>
    <dbReference type="NCBI Taxonomy" id="1899563"/>
    <lineage>
        <taxon>Bacteria</taxon>
        <taxon>Pseudomonadati</taxon>
        <taxon>Pseudomonadota</taxon>
        <taxon>Gammaproteobacteria</taxon>
        <taxon>Thiotrichales</taxon>
        <taxon>Thiotrichaceae</taxon>
        <taxon>Venteria</taxon>
    </lineage>
</organism>